<dbReference type="GO" id="GO:0070652">
    <property type="term" value="C:HAUS complex"/>
    <property type="evidence" value="ECO:0007669"/>
    <property type="project" value="InterPro"/>
</dbReference>
<organism evidence="3 4">
    <name type="scientific">Brassica cretica</name>
    <name type="common">Mustard</name>
    <dbReference type="NCBI Taxonomy" id="69181"/>
    <lineage>
        <taxon>Eukaryota</taxon>
        <taxon>Viridiplantae</taxon>
        <taxon>Streptophyta</taxon>
        <taxon>Embryophyta</taxon>
        <taxon>Tracheophyta</taxon>
        <taxon>Spermatophyta</taxon>
        <taxon>Magnoliopsida</taxon>
        <taxon>eudicotyledons</taxon>
        <taxon>Gunneridae</taxon>
        <taxon>Pentapetalae</taxon>
        <taxon>rosids</taxon>
        <taxon>malvids</taxon>
        <taxon>Brassicales</taxon>
        <taxon>Brassicaceae</taxon>
        <taxon>Brassiceae</taxon>
        <taxon>Brassica</taxon>
    </lineage>
</organism>
<accession>A0A8S9H8N3</accession>
<name>A0A8S9H8N3_BRACR</name>
<evidence type="ECO:0008006" key="5">
    <source>
        <dbReference type="Google" id="ProtNLM"/>
    </source>
</evidence>
<dbReference type="GO" id="GO:0051225">
    <property type="term" value="P:spindle assembly"/>
    <property type="evidence" value="ECO:0007669"/>
    <property type="project" value="InterPro"/>
</dbReference>
<dbReference type="GO" id="GO:0005876">
    <property type="term" value="C:spindle microtubule"/>
    <property type="evidence" value="ECO:0007669"/>
    <property type="project" value="InterPro"/>
</dbReference>
<proteinExistence type="predicted"/>
<sequence>MQSVSSSAPTPEAILEWLQKEMGYRSKSHVPSVDAIRKVCRGNMIPIWSFLMNRAKSEKTVESIRRNITVHGGSGSSSSDANPVKEESKAKGRRKEKAFAGESREAALCEREAAAKEVERLRNVVRRQRKDLKARMLEVSREEAERKRMLDERANYRHKQVTLEAYDQQCDEAARIFAEYHKRLQVYVNQARNAQRSSLDSLSDLSSLEGSDASLASVLESLEFCLRLRGSEACVLEDLAKAINLVDIRQDLVESGRSLLSHAYHAQQEYERTTKHCLDLATEQDNTITEKWLPELKTAVLNAQASLEHCKHVWGLLDEWYEQPAATVVDWVTVDGQNVAAWHNHVKSSYCLLR</sequence>
<dbReference type="Proteomes" id="UP000712281">
    <property type="component" value="Unassembled WGS sequence"/>
</dbReference>
<gene>
    <name evidence="3" type="ORF">F2Q68_00036446</name>
</gene>
<dbReference type="InterPro" id="IPR044706">
    <property type="entry name" value="AUG5_plant"/>
</dbReference>
<reference evidence="3" key="1">
    <citation type="submission" date="2019-12" db="EMBL/GenBank/DDBJ databases">
        <title>Genome sequencing and annotation of Brassica cretica.</title>
        <authorList>
            <person name="Studholme D.J."/>
            <person name="Sarris P.F."/>
        </authorList>
    </citation>
    <scope>NUCLEOTIDE SEQUENCE</scope>
    <source>
        <strain evidence="3">PFS-001/15</strain>
        <tissue evidence="3">Leaf</tissue>
    </source>
</reference>
<feature type="region of interest" description="Disordered" evidence="2">
    <location>
        <begin position="69"/>
        <end position="98"/>
    </location>
</feature>
<feature type="coiled-coil region" evidence="1">
    <location>
        <begin position="104"/>
        <end position="159"/>
    </location>
</feature>
<evidence type="ECO:0000256" key="2">
    <source>
        <dbReference type="SAM" id="MobiDB-lite"/>
    </source>
</evidence>
<evidence type="ECO:0000256" key="1">
    <source>
        <dbReference type="SAM" id="Coils"/>
    </source>
</evidence>
<comment type="caution">
    <text evidence="3">The sequence shown here is derived from an EMBL/GenBank/DDBJ whole genome shotgun (WGS) entry which is preliminary data.</text>
</comment>
<dbReference type="Pfam" id="PF14817">
    <property type="entry name" value="HAUS5"/>
    <property type="match status" value="2"/>
</dbReference>
<dbReference type="InterPro" id="IPR029131">
    <property type="entry name" value="HAUS5"/>
</dbReference>
<evidence type="ECO:0000313" key="3">
    <source>
        <dbReference type="EMBL" id="KAF2552927.1"/>
    </source>
</evidence>
<keyword evidence="1" id="KW-0175">Coiled coil</keyword>
<protein>
    <recommendedName>
        <fullName evidence="5">AUGMIN subunit 5</fullName>
    </recommendedName>
</protein>
<dbReference type="PANTHER" id="PTHR34968:SF1">
    <property type="entry name" value="AUGMIN SUBUNIT 5"/>
    <property type="match status" value="1"/>
</dbReference>
<dbReference type="EMBL" id="QGKW02001988">
    <property type="protein sequence ID" value="KAF2552927.1"/>
    <property type="molecule type" value="Genomic_DNA"/>
</dbReference>
<dbReference type="PANTHER" id="PTHR34968">
    <property type="entry name" value="AUGMIN SUBUNIT 5"/>
    <property type="match status" value="1"/>
</dbReference>
<dbReference type="AlphaFoldDB" id="A0A8S9H8N3"/>
<evidence type="ECO:0000313" key="4">
    <source>
        <dbReference type="Proteomes" id="UP000712281"/>
    </source>
</evidence>